<dbReference type="EMBL" id="CAJOBH010135603">
    <property type="protein sequence ID" value="CAF4780076.1"/>
    <property type="molecule type" value="Genomic_DNA"/>
</dbReference>
<feature type="non-terminal residue" evidence="2">
    <location>
        <position position="1"/>
    </location>
</feature>
<reference evidence="2" key="1">
    <citation type="submission" date="2021-02" db="EMBL/GenBank/DDBJ databases">
        <authorList>
            <person name="Nowell W R."/>
        </authorList>
    </citation>
    <scope>NUCLEOTIDE SEQUENCE</scope>
</reference>
<sequence length="43" mass="4906">NDESICLSDYYTIFQCDVLKRQKEALKSLNPLSRGSGTIKQKN</sequence>
<dbReference type="Proteomes" id="UP000681967">
    <property type="component" value="Unassembled WGS sequence"/>
</dbReference>
<proteinExistence type="predicted"/>
<evidence type="ECO:0000313" key="1">
    <source>
        <dbReference type="EMBL" id="CAF4718629.1"/>
    </source>
</evidence>
<comment type="caution">
    <text evidence="2">The sequence shown here is derived from an EMBL/GenBank/DDBJ whole genome shotgun (WGS) entry which is preliminary data.</text>
</comment>
<accession>A0A8S3B3C6</accession>
<dbReference type="AlphaFoldDB" id="A0A8S3B3C6"/>
<organism evidence="2 3">
    <name type="scientific">Rotaria magnacalcarata</name>
    <dbReference type="NCBI Taxonomy" id="392030"/>
    <lineage>
        <taxon>Eukaryota</taxon>
        <taxon>Metazoa</taxon>
        <taxon>Spiralia</taxon>
        <taxon>Gnathifera</taxon>
        <taxon>Rotifera</taxon>
        <taxon>Eurotatoria</taxon>
        <taxon>Bdelloidea</taxon>
        <taxon>Philodinida</taxon>
        <taxon>Philodinidae</taxon>
        <taxon>Rotaria</taxon>
    </lineage>
</organism>
<gene>
    <name evidence="2" type="ORF">BYL167_LOCUS47270</name>
    <name evidence="1" type="ORF">GIL414_LOCUS43754</name>
</gene>
<evidence type="ECO:0000313" key="2">
    <source>
        <dbReference type="EMBL" id="CAF4780076.1"/>
    </source>
</evidence>
<protein>
    <submittedName>
        <fullName evidence="2">Uncharacterized protein</fullName>
    </submittedName>
</protein>
<evidence type="ECO:0000313" key="3">
    <source>
        <dbReference type="Proteomes" id="UP000681967"/>
    </source>
</evidence>
<name>A0A8S3B3C6_9BILA</name>
<dbReference type="Proteomes" id="UP000681720">
    <property type="component" value="Unassembled WGS sequence"/>
</dbReference>
<dbReference type="EMBL" id="CAJOBJ010130410">
    <property type="protein sequence ID" value="CAF4718629.1"/>
    <property type="molecule type" value="Genomic_DNA"/>
</dbReference>